<evidence type="ECO:0000313" key="3">
    <source>
        <dbReference type="WBParaSite" id="TASK_0000339901-mRNA-1"/>
    </source>
</evidence>
<dbReference type="AlphaFoldDB" id="A0A0R3W116"/>
<dbReference type="Proteomes" id="UP000282613">
    <property type="component" value="Unassembled WGS sequence"/>
</dbReference>
<accession>A0A0R3W116</accession>
<dbReference type="OrthoDB" id="6237780at2759"/>
<reference evidence="1 2" key="2">
    <citation type="submission" date="2018-11" db="EMBL/GenBank/DDBJ databases">
        <authorList>
            <consortium name="Pathogen Informatics"/>
        </authorList>
    </citation>
    <scope>NUCLEOTIDE SEQUENCE [LARGE SCALE GENOMIC DNA]</scope>
</reference>
<proteinExistence type="predicted"/>
<sequence length="353" mass="40171">MCFLHSTGQQCVMISNLPSVIAYDICRCLSSREIVEACTAISTWRWVIRTPRVRKLLHRHMNRSAWLDKRLCEITLKQTSLSEDDVCEMVRYHSMQADLFKQRSSELAVLMTKRPFRCLILGPAVDAVGFLDRFYATLICLVDTKSESVLYSRPEGWMGNGIPIRIPVEENAASNDLLIEVSTLHARFKADRERQSSRVNDSFIVASGNLTRQASSMIEANDFIFYLVDAHQSRSSWDEIRYELTTVSQSLSSNQTLVVIGVCETSSIEDGEFACASAIARNLGGVERGPLAVAPTNWRVWCLKHTNSHYLNLNEIFRWTCFDFVSKRVQRHGEVGSDSITFSSIWALFSKWF</sequence>
<name>A0A0R3W116_TAEAS</name>
<protein>
    <submittedName>
        <fullName evidence="3">F-box domain-containing protein</fullName>
    </submittedName>
</protein>
<gene>
    <name evidence="1" type="ORF">TASK_LOCUS3400</name>
</gene>
<keyword evidence="2" id="KW-1185">Reference proteome</keyword>
<dbReference type="WBParaSite" id="TASK_0000339901-mRNA-1">
    <property type="protein sequence ID" value="TASK_0000339901-mRNA-1"/>
    <property type="gene ID" value="TASK_0000339901"/>
</dbReference>
<reference evidence="3" key="1">
    <citation type="submission" date="2017-02" db="UniProtKB">
        <authorList>
            <consortium name="WormBaseParasite"/>
        </authorList>
    </citation>
    <scope>IDENTIFICATION</scope>
</reference>
<evidence type="ECO:0000313" key="2">
    <source>
        <dbReference type="Proteomes" id="UP000282613"/>
    </source>
</evidence>
<dbReference type="EMBL" id="UYRS01018298">
    <property type="protein sequence ID" value="VDK31762.1"/>
    <property type="molecule type" value="Genomic_DNA"/>
</dbReference>
<evidence type="ECO:0000313" key="1">
    <source>
        <dbReference type="EMBL" id="VDK31762.1"/>
    </source>
</evidence>
<organism evidence="3">
    <name type="scientific">Taenia asiatica</name>
    <name type="common">Asian tapeworm</name>
    <dbReference type="NCBI Taxonomy" id="60517"/>
    <lineage>
        <taxon>Eukaryota</taxon>
        <taxon>Metazoa</taxon>
        <taxon>Spiralia</taxon>
        <taxon>Lophotrochozoa</taxon>
        <taxon>Platyhelminthes</taxon>
        <taxon>Cestoda</taxon>
        <taxon>Eucestoda</taxon>
        <taxon>Cyclophyllidea</taxon>
        <taxon>Taeniidae</taxon>
        <taxon>Taenia</taxon>
    </lineage>
</organism>